<dbReference type="RefSeq" id="XP_021207688.1">
    <property type="nucleotide sequence ID" value="XM_021352013.3"/>
</dbReference>
<evidence type="ECO:0000313" key="7">
    <source>
        <dbReference type="EnsemblMetazoa" id="XP_021207688.1"/>
    </source>
</evidence>
<dbReference type="SMR" id="A0A8R2HRE7"/>
<keyword evidence="8" id="KW-1185">Reference proteome</keyword>
<evidence type="ECO:0000259" key="5">
    <source>
        <dbReference type="Pfam" id="PF12971"/>
    </source>
</evidence>
<evidence type="ECO:0000259" key="6">
    <source>
        <dbReference type="Pfam" id="PF12972"/>
    </source>
</evidence>
<protein>
    <recommendedName>
        <fullName evidence="9">Alpha-N-acetylglucosaminidase</fullName>
    </recommendedName>
</protein>
<dbReference type="Pfam" id="PF12971">
    <property type="entry name" value="NAGLU_N"/>
    <property type="match status" value="1"/>
</dbReference>
<dbReference type="Pfam" id="PF12972">
    <property type="entry name" value="NAGLU_C"/>
    <property type="match status" value="1"/>
</dbReference>
<dbReference type="InterPro" id="IPR007781">
    <property type="entry name" value="NAGLU"/>
</dbReference>
<feature type="region of interest" description="Disordered" evidence="2">
    <location>
        <begin position="742"/>
        <end position="779"/>
    </location>
</feature>
<dbReference type="InterPro" id="IPR029018">
    <property type="entry name" value="Hex-like_dom2"/>
</dbReference>
<dbReference type="OMA" id="YGQPFVW"/>
<dbReference type="Gene3D" id="3.20.20.80">
    <property type="entry name" value="Glycosidases"/>
    <property type="match status" value="1"/>
</dbReference>
<proteinExistence type="predicted"/>
<dbReference type="Gene3D" id="1.20.120.670">
    <property type="entry name" value="N-acetyl-b-d-glucoasminidase"/>
    <property type="match status" value="1"/>
</dbReference>
<dbReference type="KEGG" id="bmor:110384698"/>
<name>A0A8R2HRE7_BOMMO</name>
<dbReference type="InterPro" id="IPR024240">
    <property type="entry name" value="NAGLU_N"/>
</dbReference>
<keyword evidence="1" id="KW-0378">Hydrolase</keyword>
<dbReference type="GO" id="GO:0016787">
    <property type="term" value="F:hydrolase activity"/>
    <property type="evidence" value="ECO:0007669"/>
    <property type="project" value="UniProtKB-KW"/>
</dbReference>
<evidence type="ECO:0000256" key="1">
    <source>
        <dbReference type="ARBA" id="ARBA00022801"/>
    </source>
</evidence>
<feature type="signal peptide" evidence="3">
    <location>
        <begin position="1"/>
        <end position="16"/>
    </location>
</feature>
<dbReference type="CTD" id="4669"/>
<feature type="domain" description="Alpha-N-acetylglucosaminidase C-terminal" evidence="6">
    <location>
        <begin position="475"/>
        <end position="728"/>
    </location>
</feature>
<dbReference type="PANTHER" id="PTHR12872:SF1">
    <property type="entry name" value="ALPHA-N-ACETYLGLUCOSAMINIDASE"/>
    <property type="match status" value="1"/>
</dbReference>
<feature type="domain" description="Alpha-N-acetylglucosaminidase tim-barrel" evidence="4">
    <location>
        <begin position="131"/>
        <end position="466"/>
    </location>
</feature>
<dbReference type="EnsemblMetazoa" id="XM_021352013.2">
    <property type="protein sequence ID" value="XP_021207688.1"/>
    <property type="gene ID" value="LOC110384698"/>
</dbReference>
<dbReference type="AlphaFoldDB" id="A0A8R2HRE7"/>
<reference evidence="8" key="1">
    <citation type="journal article" date="2008" name="Insect Biochem. Mol. Biol.">
        <title>The genome of a lepidopteran model insect, the silkworm Bombyx mori.</title>
        <authorList>
            <consortium name="International Silkworm Genome Consortium"/>
        </authorList>
    </citation>
    <scope>NUCLEOTIDE SEQUENCE [LARGE SCALE GENOMIC DNA]</scope>
    <source>
        <strain evidence="8">p50T</strain>
    </source>
</reference>
<accession>A0A8R2HRE7</accession>
<evidence type="ECO:0000256" key="3">
    <source>
        <dbReference type="SAM" id="SignalP"/>
    </source>
</evidence>
<evidence type="ECO:0000313" key="8">
    <source>
        <dbReference type="Proteomes" id="UP000005204"/>
    </source>
</evidence>
<evidence type="ECO:0000256" key="2">
    <source>
        <dbReference type="SAM" id="MobiDB-lite"/>
    </source>
</evidence>
<evidence type="ECO:0008006" key="9">
    <source>
        <dbReference type="Google" id="ProtNLM"/>
    </source>
</evidence>
<organism evidence="7 8">
    <name type="scientific">Bombyx mori</name>
    <name type="common">Silk moth</name>
    <dbReference type="NCBI Taxonomy" id="7091"/>
    <lineage>
        <taxon>Eukaryota</taxon>
        <taxon>Metazoa</taxon>
        <taxon>Ecdysozoa</taxon>
        <taxon>Arthropoda</taxon>
        <taxon>Hexapoda</taxon>
        <taxon>Insecta</taxon>
        <taxon>Pterygota</taxon>
        <taxon>Neoptera</taxon>
        <taxon>Endopterygota</taxon>
        <taxon>Lepidoptera</taxon>
        <taxon>Glossata</taxon>
        <taxon>Ditrysia</taxon>
        <taxon>Bombycoidea</taxon>
        <taxon>Bombycidae</taxon>
        <taxon>Bombycinae</taxon>
        <taxon>Bombyx</taxon>
    </lineage>
</organism>
<dbReference type="Gene3D" id="3.30.379.10">
    <property type="entry name" value="Chitobiase/beta-hexosaminidase domain 2-like"/>
    <property type="match status" value="1"/>
</dbReference>
<feature type="domain" description="Alpha-N-acetylglucosaminidase N-terminal" evidence="5">
    <location>
        <begin position="43"/>
        <end position="118"/>
    </location>
</feature>
<dbReference type="Pfam" id="PF05089">
    <property type="entry name" value="NAGLU"/>
    <property type="match status" value="1"/>
</dbReference>
<evidence type="ECO:0000259" key="4">
    <source>
        <dbReference type="Pfam" id="PF05089"/>
    </source>
</evidence>
<dbReference type="GeneID" id="110384698"/>
<dbReference type="InterPro" id="IPR024733">
    <property type="entry name" value="NAGLU_tim-barrel"/>
</dbReference>
<dbReference type="Proteomes" id="UP000005204">
    <property type="component" value="Unassembled WGS sequence"/>
</dbReference>
<feature type="chain" id="PRO_5035797234" description="Alpha-N-acetylglucosaminidase" evidence="3">
    <location>
        <begin position="17"/>
        <end position="779"/>
    </location>
</feature>
<dbReference type="InterPro" id="IPR024732">
    <property type="entry name" value="NAGLU_C"/>
</dbReference>
<dbReference type="PANTHER" id="PTHR12872">
    <property type="entry name" value="ALPHA-N-ACETYLGLUCOSAMINIDASE"/>
    <property type="match status" value="1"/>
</dbReference>
<reference evidence="7" key="2">
    <citation type="submission" date="2022-06" db="UniProtKB">
        <authorList>
            <consortium name="EnsemblMetazoa"/>
        </authorList>
    </citation>
    <scope>IDENTIFICATION</scope>
    <source>
        <strain evidence="7">p50T (Dazao)</strain>
    </source>
</reference>
<keyword evidence="3" id="KW-0732">Signal</keyword>
<sequence length="779" mass="90298">MQYTILLVVLLKSVFSYSLNLDYLDPVKLQTIAPPATQQNAATQIISKYTTKVLVEINPLLFKDNKDVFSLRTVQGLLHIRATTGVAALWGFNYYLKKYCKSQIAWQVQRVVVPEPLPEVDELVVSNDRFRYYQNVCTASYSFVWWQTNDWVEHVQWMALNGINLALAPVAQEAAWARVYRSLGMTDDEIDEHFTGPAFLAWLRMGNVHGWGGPLLKSWNDKQREIQDSVIDYMYQLGIVSVFPAFNGHVPKAFARIFPNVTFHDVDTWNKFDAEHCCGLFVDPNEPLFKIIGKMFLKETGSLSATSHIYSSDPFNEVKIEQWSTALVVQTAKSIFSTLLEFDDEAVWLLQNWMFVSDPLQWPKSRVRSFMTSVPNGRMLVLDLQAEQWPQYELYEMYFGQPFIWCMLHNFGGTLGMFGNMITINKEVYYARALANSTMIGVGLTPEGINQNYVVYDLMLESAWRKKPVENLDTWAGEYAERRYGCNTTTDAWRYLLKSVYSFNGLNKVRGKYVITRRPSFNIKPWAWYKSYDLFQALKKFVTSTDCYSDGFLYDIVDVTRQALQYRAEQLYVNMQSARYSNTLLFKEAIQQFLDAMIDIESILRTNTFFGAADWIAKAENFARTPIESYSYSLNARNQITLWGPNGEITDYACKQWAELFHYYYIPRWTKFLDVALDAKTKREVFDEKTARDMIRSTVEYKFLFVTFDTIHRPAVNPIDLALDLYQKWAFYPGLDDLPQNVIRPDPGKRTTLPDVDKESDETEDPPSVIMWHSTTPIN</sequence>